<dbReference type="InterPro" id="IPR033599">
    <property type="entry name" value="TAF1B/Rrn7"/>
</dbReference>
<comment type="subcellular location">
    <subcellularLocation>
        <location evidence="1">Nucleus</location>
        <location evidence="1">Nucleolus</location>
    </subcellularLocation>
</comment>
<keyword evidence="16" id="KW-1185">Reference proteome</keyword>
<feature type="domain" description="RRN7-type" evidence="14">
    <location>
        <begin position="7"/>
        <end position="39"/>
    </location>
</feature>
<dbReference type="InterPro" id="IPR021752">
    <property type="entry name" value="TF_Rrn7_Zf"/>
</dbReference>
<comment type="caution">
    <text evidence="15">The sequence shown here is derived from an EMBL/GenBank/DDBJ whole genome shotgun (WGS) entry which is preliminary data.</text>
</comment>
<evidence type="ECO:0000259" key="14">
    <source>
        <dbReference type="Pfam" id="PF11781"/>
    </source>
</evidence>
<evidence type="ECO:0000313" key="15">
    <source>
        <dbReference type="EMBL" id="KAF6449060.1"/>
    </source>
</evidence>
<evidence type="ECO:0000256" key="13">
    <source>
        <dbReference type="ARBA" id="ARBA00032500"/>
    </source>
</evidence>
<sequence>MDLEEAEEFRERCTQCAAVSWGLTDEGKYYCTSCHNVTERSKEVISTEAIPNTKIQAINRGLKRKRKLEKGWDWYVCEGFQHILYQQAEALKTLGVGPELKNEVLHNFWKRYLQKSKQAYCKNPVYTSRRKATVLEDNSSHSEWDSEPELLSDFSCFSFVESGTESQPDVHTRKPFPINKASQSDLLKRTIFLT</sequence>
<name>A0A7J8FN44_ROUAE</name>
<evidence type="ECO:0000256" key="8">
    <source>
        <dbReference type="ARBA" id="ARBA00023125"/>
    </source>
</evidence>
<evidence type="ECO:0000256" key="10">
    <source>
        <dbReference type="ARBA" id="ARBA00023242"/>
    </source>
</evidence>
<dbReference type="Proteomes" id="UP000593571">
    <property type="component" value="Unassembled WGS sequence"/>
</dbReference>
<evidence type="ECO:0000256" key="5">
    <source>
        <dbReference type="ARBA" id="ARBA00022771"/>
    </source>
</evidence>
<dbReference type="GO" id="GO:0005668">
    <property type="term" value="C:RNA polymerase transcription factor SL1 complex"/>
    <property type="evidence" value="ECO:0007669"/>
    <property type="project" value="TreeGrafter"/>
</dbReference>
<keyword evidence="6" id="KW-0862">Zinc</keyword>
<evidence type="ECO:0000256" key="6">
    <source>
        <dbReference type="ARBA" id="ARBA00022833"/>
    </source>
</evidence>
<keyword evidence="5" id="KW-0863">Zinc-finger</keyword>
<dbReference type="PANTHER" id="PTHR31576">
    <property type="entry name" value="TATA BOX-BINDING PROTEIN-ASSOCIATED FACTOR RNA POLYMERASE I SUBUNIT B"/>
    <property type="match status" value="1"/>
</dbReference>
<dbReference type="EMBL" id="JACASE010000007">
    <property type="protein sequence ID" value="KAF6449060.1"/>
    <property type="molecule type" value="Genomic_DNA"/>
</dbReference>
<dbReference type="PANTHER" id="PTHR31576:SF2">
    <property type="entry name" value="TATA BOX-BINDING PROTEIN-ASSOCIATED FACTOR RNA POLYMERASE I SUBUNIT B"/>
    <property type="match status" value="1"/>
</dbReference>
<evidence type="ECO:0000256" key="12">
    <source>
        <dbReference type="ARBA" id="ARBA00030355"/>
    </source>
</evidence>
<evidence type="ECO:0000256" key="11">
    <source>
        <dbReference type="ARBA" id="ARBA00025013"/>
    </source>
</evidence>
<accession>A0A7J8FN44</accession>
<evidence type="ECO:0000256" key="3">
    <source>
        <dbReference type="ARBA" id="ARBA00018994"/>
    </source>
</evidence>
<evidence type="ECO:0000313" key="16">
    <source>
        <dbReference type="Proteomes" id="UP000593571"/>
    </source>
</evidence>
<evidence type="ECO:0000256" key="7">
    <source>
        <dbReference type="ARBA" id="ARBA00023015"/>
    </source>
</evidence>
<comment type="function">
    <text evidence="11">Component of RNA polymerase I core factor complex that acts as a GTF2B/TFIIB-like factor and plays a key role in multiple steps during transcription initiation such as pre-initiation complex (PIC) assembly and postpolymerase recruitment events in polymerase I (Pol I) transcription. Binds rDNA promoters and plays a role in Pol I recruitment as a component of the SL1/TIF-IB complex and, possibly, directly through its interaction with RRN3.</text>
</comment>
<evidence type="ECO:0000256" key="9">
    <source>
        <dbReference type="ARBA" id="ARBA00023163"/>
    </source>
</evidence>
<dbReference type="GO" id="GO:0042790">
    <property type="term" value="P:nucleolar large rRNA transcription by RNA polymerase I"/>
    <property type="evidence" value="ECO:0007669"/>
    <property type="project" value="TreeGrafter"/>
</dbReference>
<keyword evidence="7" id="KW-0805">Transcription regulation</keyword>
<evidence type="ECO:0000256" key="2">
    <source>
        <dbReference type="ARBA" id="ARBA00006899"/>
    </source>
</evidence>
<dbReference type="GO" id="GO:0070860">
    <property type="term" value="C:RNA polymerase I core factor complex"/>
    <property type="evidence" value="ECO:0007669"/>
    <property type="project" value="InterPro"/>
</dbReference>
<reference evidence="15 16" key="1">
    <citation type="journal article" date="2020" name="Nature">
        <title>Six reference-quality genomes reveal evolution of bat adaptations.</title>
        <authorList>
            <person name="Jebb D."/>
            <person name="Huang Z."/>
            <person name="Pippel M."/>
            <person name="Hughes G.M."/>
            <person name="Lavrichenko K."/>
            <person name="Devanna P."/>
            <person name="Winkler S."/>
            <person name="Jermiin L.S."/>
            <person name="Skirmuntt E.C."/>
            <person name="Katzourakis A."/>
            <person name="Burkitt-Gray L."/>
            <person name="Ray D.A."/>
            <person name="Sullivan K.A.M."/>
            <person name="Roscito J.G."/>
            <person name="Kirilenko B.M."/>
            <person name="Davalos L.M."/>
            <person name="Corthals A.P."/>
            <person name="Power M.L."/>
            <person name="Jones G."/>
            <person name="Ransome R.D."/>
            <person name="Dechmann D.K.N."/>
            <person name="Locatelli A.G."/>
            <person name="Puechmaille S.J."/>
            <person name="Fedrigo O."/>
            <person name="Jarvis E.D."/>
            <person name="Hiller M."/>
            <person name="Vernes S.C."/>
            <person name="Myers E.W."/>
            <person name="Teeling E.C."/>
        </authorList>
    </citation>
    <scope>NUCLEOTIDE SEQUENCE [LARGE SCALE GENOMIC DNA]</scope>
    <source>
        <strain evidence="15">MRouAeg1</strain>
        <tissue evidence="15">Muscle</tissue>
    </source>
</reference>
<evidence type="ECO:0000256" key="4">
    <source>
        <dbReference type="ARBA" id="ARBA00022723"/>
    </source>
</evidence>
<dbReference type="GO" id="GO:0001164">
    <property type="term" value="F:RNA polymerase I core promoter sequence-specific DNA binding"/>
    <property type="evidence" value="ECO:0007669"/>
    <property type="project" value="InterPro"/>
</dbReference>
<proteinExistence type="inferred from homology"/>
<evidence type="ECO:0000256" key="1">
    <source>
        <dbReference type="ARBA" id="ARBA00004604"/>
    </source>
</evidence>
<organism evidence="15 16">
    <name type="scientific">Rousettus aegyptiacus</name>
    <name type="common">Egyptian fruit bat</name>
    <name type="synonym">Pteropus aegyptiacus</name>
    <dbReference type="NCBI Taxonomy" id="9407"/>
    <lineage>
        <taxon>Eukaryota</taxon>
        <taxon>Metazoa</taxon>
        <taxon>Chordata</taxon>
        <taxon>Craniata</taxon>
        <taxon>Vertebrata</taxon>
        <taxon>Euteleostomi</taxon>
        <taxon>Mammalia</taxon>
        <taxon>Eutheria</taxon>
        <taxon>Laurasiatheria</taxon>
        <taxon>Chiroptera</taxon>
        <taxon>Yinpterochiroptera</taxon>
        <taxon>Pteropodoidea</taxon>
        <taxon>Pteropodidae</taxon>
        <taxon>Rousettinae</taxon>
        <taxon>Rousettus</taxon>
    </lineage>
</organism>
<protein>
    <recommendedName>
        <fullName evidence="3">TATA box-binding protein-associated factor RNA polymerase I subunit B</fullName>
    </recommendedName>
    <alternativeName>
        <fullName evidence="13">TATA box-binding protein-associated factor 1B</fullName>
    </alternativeName>
    <alternativeName>
        <fullName evidence="12">Transcription initiation factor SL1/TIF-IB subunit B</fullName>
    </alternativeName>
</protein>
<gene>
    <name evidence="15" type="ORF">HJG63_018843</name>
</gene>
<keyword evidence="8" id="KW-0238">DNA-binding</keyword>
<keyword evidence="10" id="KW-0539">Nucleus</keyword>
<dbReference type="Pfam" id="PF11781">
    <property type="entry name" value="Zn_ribbon_RRN7"/>
    <property type="match status" value="1"/>
</dbReference>
<dbReference type="GO" id="GO:0008270">
    <property type="term" value="F:zinc ion binding"/>
    <property type="evidence" value="ECO:0007669"/>
    <property type="project" value="UniProtKB-KW"/>
</dbReference>
<keyword evidence="9" id="KW-0804">Transcription</keyword>
<dbReference type="AlphaFoldDB" id="A0A7J8FN44"/>
<comment type="similarity">
    <text evidence="2">Belongs to the RRN7/TAF1B family.</text>
</comment>
<keyword evidence="4" id="KW-0479">Metal-binding</keyword>